<dbReference type="KEGG" id="vg:18504280"/>
<keyword evidence="1" id="KW-1133">Transmembrane helix</keyword>
<keyword evidence="3" id="KW-1185">Reference proteome</keyword>
<gene>
    <name evidence="2" type="ORF">SEP9_040</name>
</gene>
<evidence type="ECO:0000313" key="3">
    <source>
        <dbReference type="Proteomes" id="UP000019366"/>
    </source>
</evidence>
<feature type="transmembrane region" description="Helical" evidence="1">
    <location>
        <begin position="90"/>
        <end position="109"/>
    </location>
</feature>
<evidence type="ECO:0000256" key="1">
    <source>
        <dbReference type="SAM" id="Phobius"/>
    </source>
</evidence>
<dbReference type="RefSeq" id="YP_009007710.1">
    <property type="nucleotide sequence ID" value="NC_023582.1"/>
</dbReference>
<dbReference type="EMBL" id="KF929199">
    <property type="protein sequence ID" value="AHG23963.1"/>
    <property type="molecule type" value="Genomic_DNA"/>
</dbReference>
<feature type="transmembrane region" description="Helical" evidence="1">
    <location>
        <begin position="115"/>
        <end position="134"/>
    </location>
</feature>
<name>W5RV41_9CAUD</name>
<dbReference type="Proteomes" id="UP000019366">
    <property type="component" value="Segment"/>
</dbReference>
<dbReference type="OrthoDB" id="34404at10239"/>
<sequence>MKFINILIKNLWEYLLLPLVLVLLVLITLVITIGVISFIAILPSLLLNHFNIQSYFLTIPAMVWFFSVFGITIVFLGYFNEEEKVKWYKLLLYGVLYGCVFLILALCIIHPILFLYIILTIIVMGVIVIIIKTIKEKDN</sequence>
<evidence type="ECO:0000313" key="2">
    <source>
        <dbReference type="EMBL" id="AHG23963.1"/>
    </source>
</evidence>
<feature type="transmembrane region" description="Helical" evidence="1">
    <location>
        <begin position="54"/>
        <end position="78"/>
    </location>
</feature>
<reference evidence="2 3" key="1">
    <citation type="journal article" date="2014" name="Res. Microbiol.">
        <title>Characterization of Staphylococcus epidermidis phage vB_SepS_SEP9 - A unique member of the Siphoviridae family.</title>
        <authorList>
            <person name="Melo L.D."/>
            <person name="Sillankorva S."/>
            <person name="Ackermann H.W."/>
            <person name="Kropinski A.M."/>
            <person name="Azeredo J."/>
            <person name="Cerca N."/>
        </authorList>
    </citation>
    <scope>NUCLEOTIDE SEQUENCE [LARGE SCALE GENOMIC DNA]</scope>
</reference>
<organism evidence="2 3">
    <name type="scientific">Staphylococcus phage vB_SepS_SEP9</name>
    <dbReference type="NCBI Taxonomy" id="1434319"/>
    <lineage>
        <taxon>Viruses</taxon>
        <taxon>Duplodnaviria</taxon>
        <taxon>Heunggongvirae</taxon>
        <taxon>Uroviricota</taxon>
        <taxon>Caudoviricetes</taxon>
        <taxon>Sextaecvirus</taxon>
        <taxon>Sextaecvirus SEP9</taxon>
    </lineage>
</organism>
<accession>W5RV41</accession>
<proteinExistence type="predicted"/>
<keyword evidence="1" id="KW-0472">Membrane</keyword>
<dbReference type="GeneID" id="18504280"/>
<keyword evidence="1" id="KW-0812">Transmembrane</keyword>
<feature type="transmembrane region" description="Helical" evidence="1">
    <location>
        <begin position="12"/>
        <end position="42"/>
    </location>
</feature>
<protein>
    <submittedName>
        <fullName evidence="2">Putative membrane protein</fullName>
    </submittedName>
</protein>